<dbReference type="OrthoDB" id="544350at2759"/>
<feature type="domain" description="Protein kinase" evidence="1">
    <location>
        <begin position="1"/>
        <end position="238"/>
    </location>
</feature>
<keyword evidence="3" id="KW-1185">Reference proteome</keyword>
<dbReference type="InterPro" id="IPR051681">
    <property type="entry name" value="Ser/Thr_Kinases-Pseudokinases"/>
</dbReference>
<dbReference type="GO" id="GO:0004674">
    <property type="term" value="F:protein serine/threonine kinase activity"/>
    <property type="evidence" value="ECO:0007669"/>
    <property type="project" value="TreeGrafter"/>
</dbReference>
<gene>
    <name evidence="2" type="ORF">F8M41_011582</name>
</gene>
<dbReference type="PANTHER" id="PTHR44329">
    <property type="entry name" value="SERINE/THREONINE-PROTEIN KINASE TNNI3K-RELATED"/>
    <property type="match status" value="1"/>
</dbReference>
<evidence type="ECO:0000313" key="2">
    <source>
        <dbReference type="EMBL" id="KAF0531908.1"/>
    </source>
</evidence>
<dbReference type="PROSITE" id="PS50011">
    <property type="entry name" value="PROTEIN_KINASE_DOM"/>
    <property type="match status" value="1"/>
</dbReference>
<organism evidence="2 3">
    <name type="scientific">Gigaspora margarita</name>
    <dbReference type="NCBI Taxonomy" id="4874"/>
    <lineage>
        <taxon>Eukaryota</taxon>
        <taxon>Fungi</taxon>
        <taxon>Fungi incertae sedis</taxon>
        <taxon>Mucoromycota</taxon>
        <taxon>Glomeromycotina</taxon>
        <taxon>Glomeromycetes</taxon>
        <taxon>Diversisporales</taxon>
        <taxon>Gigasporaceae</taxon>
        <taxon>Gigaspora</taxon>
    </lineage>
</organism>
<evidence type="ECO:0000313" key="3">
    <source>
        <dbReference type="Proteomes" id="UP000439903"/>
    </source>
</evidence>
<proteinExistence type="predicted"/>
<dbReference type="InterPro" id="IPR001245">
    <property type="entry name" value="Ser-Thr/Tyr_kinase_cat_dom"/>
</dbReference>
<keyword evidence="2" id="KW-0808">Transferase</keyword>
<comment type="caution">
    <text evidence="2">The sequence shown here is derived from an EMBL/GenBank/DDBJ whole genome shotgun (WGS) entry which is preliminary data.</text>
</comment>
<sequence>MNSQECLDCGNALSLDVKRIDESEDYLAKVLDYISKYLAKIPMAEVFGVTRDETGNLMIVTRFYKKGNLYKYLEKCKVDILWTHYLEELKTITQSLGNIHEQDSYHGNLCGGNIMIEDEGNFQDSFIIADVGLNRFSSKIFGSLPFTAPEVMKGNPYTPAADIYSFSMIMYLLSQGVPPFHQIDHNLELATLICNGHRPKISDNTPKPFAAVMQKCWHNDPALRPKAQELSEILGSWLNSLSDDCSEPFCAVDKLYVNHEGKRLEFDKATYTSQLLYFPSLRS</sequence>
<dbReference type="GO" id="GO:0005524">
    <property type="term" value="F:ATP binding"/>
    <property type="evidence" value="ECO:0007669"/>
    <property type="project" value="InterPro"/>
</dbReference>
<accession>A0A8H4EPV0</accession>
<dbReference type="Gene3D" id="1.10.510.10">
    <property type="entry name" value="Transferase(Phosphotransferase) domain 1"/>
    <property type="match status" value="1"/>
</dbReference>
<dbReference type="SUPFAM" id="SSF56112">
    <property type="entry name" value="Protein kinase-like (PK-like)"/>
    <property type="match status" value="1"/>
</dbReference>
<dbReference type="AlphaFoldDB" id="A0A8H4EPV0"/>
<protein>
    <submittedName>
        <fullName evidence="2">Kinase-like protein</fullName>
    </submittedName>
</protein>
<dbReference type="InterPro" id="IPR000719">
    <property type="entry name" value="Prot_kinase_dom"/>
</dbReference>
<evidence type="ECO:0000259" key="1">
    <source>
        <dbReference type="PROSITE" id="PS50011"/>
    </source>
</evidence>
<reference evidence="2 3" key="1">
    <citation type="journal article" date="2019" name="Environ. Microbiol.">
        <title>At the nexus of three kingdoms: the genome of the mycorrhizal fungus Gigaspora margarita provides insights into plant, endobacterial and fungal interactions.</title>
        <authorList>
            <person name="Venice F."/>
            <person name="Ghignone S."/>
            <person name="Salvioli di Fossalunga A."/>
            <person name="Amselem J."/>
            <person name="Novero M."/>
            <person name="Xianan X."/>
            <person name="Sedzielewska Toro K."/>
            <person name="Morin E."/>
            <person name="Lipzen A."/>
            <person name="Grigoriev I.V."/>
            <person name="Henrissat B."/>
            <person name="Martin F.M."/>
            <person name="Bonfante P."/>
        </authorList>
    </citation>
    <scope>NUCLEOTIDE SEQUENCE [LARGE SCALE GENOMIC DNA]</scope>
    <source>
        <strain evidence="2 3">BEG34</strain>
    </source>
</reference>
<dbReference type="EMBL" id="WTPW01000238">
    <property type="protein sequence ID" value="KAF0531908.1"/>
    <property type="molecule type" value="Genomic_DNA"/>
</dbReference>
<name>A0A8H4EPV0_GIGMA</name>
<dbReference type="Pfam" id="PF07714">
    <property type="entry name" value="PK_Tyr_Ser-Thr"/>
    <property type="match status" value="1"/>
</dbReference>
<keyword evidence="2" id="KW-0418">Kinase</keyword>
<dbReference type="Proteomes" id="UP000439903">
    <property type="component" value="Unassembled WGS sequence"/>
</dbReference>
<dbReference type="InterPro" id="IPR011009">
    <property type="entry name" value="Kinase-like_dom_sf"/>
</dbReference>